<keyword evidence="6" id="KW-1185">Reference proteome</keyword>
<organism evidence="5 6">
    <name type="scientific">Monosporascus ibericus</name>
    <dbReference type="NCBI Taxonomy" id="155417"/>
    <lineage>
        <taxon>Eukaryota</taxon>
        <taxon>Fungi</taxon>
        <taxon>Dikarya</taxon>
        <taxon>Ascomycota</taxon>
        <taxon>Pezizomycotina</taxon>
        <taxon>Sordariomycetes</taxon>
        <taxon>Xylariomycetidae</taxon>
        <taxon>Xylariales</taxon>
        <taxon>Xylariales incertae sedis</taxon>
        <taxon>Monosporascus</taxon>
    </lineage>
</organism>
<dbReference type="Gene3D" id="3.40.50.720">
    <property type="entry name" value="NAD(P)-binding Rossmann-like Domain"/>
    <property type="match status" value="1"/>
</dbReference>
<dbReference type="STRING" id="155417.A0A4Q4T917"/>
<dbReference type="InterPro" id="IPR036291">
    <property type="entry name" value="NAD(P)-bd_dom_sf"/>
</dbReference>
<feature type="region of interest" description="Disordered" evidence="4">
    <location>
        <begin position="1"/>
        <end position="38"/>
    </location>
</feature>
<evidence type="ECO:0000256" key="4">
    <source>
        <dbReference type="SAM" id="MobiDB-lite"/>
    </source>
</evidence>
<dbReference type="SUPFAM" id="SSF51735">
    <property type="entry name" value="NAD(P)-binding Rossmann-fold domains"/>
    <property type="match status" value="1"/>
</dbReference>
<dbReference type="InterPro" id="IPR002347">
    <property type="entry name" value="SDR_fam"/>
</dbReference>
<evidence type="ECO:0000256" key="2">
    <source>
        <dbReference type="ARBA" id="ARBA00022857"/>
    </source>
</evidence>
<gene>
    <name evidence="5" type="ORF">DL764_005999</name>
</gene>
<dbReference type="PANTHER" id="PTHR24320:SF236">
    <property type="entry name" value="SHORT-CHAIN DEHYDROGENASE-RELATED"/>
    <property type="match status" value="1"/>
</dbReference>
<dbReference type="PRINTS" id="PR00081">
    <property type="entry name" value="GDHRDH"/>
</dbReference>
<dbReference type="Proteomes" id="UP000293360">
    <property type="component" value="Unassembled WGS sequence"/>
</dbReference>
<proteinExistence type="inferred from homology"/>
<dbReference type="AlphaFoldDB" id="A0A4Q4T917"/>
<evidence type="ECO:0000256" key="1">
    <source>
        <dbReference type="ARBA" id="ARBA00006484"/>
    </source>
</evidence>
<dbReference type="OrthoDB" id="191139at2759"/>
<accession>A0A4Q4T917</accession>
<keyword evidence="3" id="KW-0560">Oxidoreductase</keyword>
<protein>
    <submittedName>
        <fullName evidence="5">Uncharacterized protein</fullName>
    </submittedName>
</protein>
<evidence type="ECO:0000256" key="3">
    <source>
        <dbReference type="ARBA" id="ARBA00023002"/>
    </source>
</evidence>
<keyword evidence="2" id="KW-0521">NADP</keyword>
<dbReference type="Pfam" id="PF00106">
    <property type="entry name" value="adh_short"/>
    <property type="match status" value="1"/>
</dbReference>
<sequence length="349" mass="38066">MASSANTPSQANRPEIGKQSFSSKWTQMYPPKPTYTEENVPDLSDKVCIVTGASSGVGQETARILYSKNAKVYIAARSEARASEVIAAIREAWPKSTGSLIYLPLDLADLAAVRAAAGRFLSLETKLHALFNNAAVQALSDADGSKTKTAQGHEVHLGVNVLGPYLLTRLLTPVLVSTARLLPPGTVRVVWVSSMGTETIGEKSRGLSADYVQYWPLMSPLERYGLSKAGNWLHGVEFAHRHADDGIMSVPINPGHLASNLYREGGTVFKAVLKTLALFPPVYGAYVELYAAFSPELTMKNSGDWVVPWGRLYPIRDDLLDATKSESEGGNGHARKFWDWSEEQVKDFL</sequence>
<comment type="caution">
    <text evidence="5">The sequence shown here is derived from an EMBL/GenBank/DDBJ whole genome shotgun (WGS) entry which is preliminary data.</text>
</comment>
<dbReference type="GO" id="GO:0016491">
    <property type="term" value="F:oxidoreductase activity"/>
    <property type="evidence" value="ECO:0007669"/>
    <property type="project" value="UniProtKB-KW"/>
</dbReference>
<comment type="similarity">
    <text evidence="1">Belongs to the short-chain dehydrogenases/reductases (SDR) family.</text>
</comment>
<evidence type="ECO:0000313" key="5">
    <source>
        <dbReference type="EMBL" id="RYP01994.1"/>
    </source>
</evidence>
<dbReference type="PANTHER" id="PTHR24320">
    <property type="entry name" value="RETINOL DEHYDROGENASE"/>
    <property type="match status" value="1"/>
</dbReference>
<feature type="compositionally biased region" description="Polar residues" evidence="4">
    <location>
        <begin position="1"/>
        <end position="12"/>
    </location>
</feature>
<evidence type="ECO:0000313" key="6">
    <source>
        <dbReference type="Proteomes" id="UP000293360"/>
    </source>
</evidence>
<name>A0A4Q4T917_9PEZI</name>
<dbReference type="EMBL" id="QJNU01000334">
    <property type="protein sequence ID" value="RYP01994.1"/>
    <property type="molecule type" value="Genomic_DNA"/>
</dbReference>
<reference evidence="5 6" key="1">
    <citation type="submission" date="2018-06" db="EMBL/GenBank/DDBJ databases">
        <title>Complete Genomes of Monosporascus.</title>
        <authorList>
            <person name="Robinson A.J."/>
            <person name="Natvig D.O."/>
        </authorList>
    </citation>
    <scope>NUCLEOTIDE SEQUENCE [LARGE SCALE GENOMIC DNA]</scope>
    <source>
        <strain evidence="5 6">CBS 110550</strain>
    </source>
</reference>